<keyword evidence="2" id="KW-0328">Glycosyltransferase</keyword>
<keyword evidence="3 6" id="KW-0808">Transferase</keyword>
<comment type="similarity">
    <text evidence="1">Belongs to the glycosyltransferase 2 family.</text>
</comment>
<evidence type="ECO:0000256" key="1">
    <source>
        <dbReference type="ARBA" id="ARBA00006739"/>
    </source>
</evidence>
<dbReference type="GO" id="GO:0016757">
    <property type="term" value="F:glycosyltransferase activity"/>
    <property type="evidence" value="ECO:0007669"/>
    <property type="project" value="UniProtKB-KW"/>
</dbReference>
<dbReference type="InterPro" id="IPR029044">
    <property type="entry name" value="Nucleotide-diphossugar_trans"/>
</dbReference>
<dbReference type="SUPFAM" id="SSF53448">
    <property type="entry name" value="Nucleotide-diphospho-sugar transferases"/>
    <property type="match status" value="1"/>
</dbReference>
<organism evidence="6 7">
    <name type="scientific">Lysobacter antibioticus</name>
    <dbReference type="NCBI Taxonomy" id="84531"/>
    <lineage>
        <taxon>Bacteria</taxon>
        <taxon>Pseudomonadati</taxon>
        <taxon>Pseudomonadota</taxon>
        <taxon>Gammaproteobacteria</taxon>
        <taxon>Lysobacterales</taxon>
        <taxon>Lysobacteraceae</taxon>
        <taxon>Lysobacter</taxon>
    </lineage>
</organism>
<sequence>MDRDLGADAPYGPPPPSDTAVEPARTPRAIDPRAFGVVFVLWHPDASHLIHLDDAHAACRHVVAVDNSPEADADLHERLRGAGIEVVFNRNAGGISGAYNRGVEALLARGCQVVFLLDQDSQLGPDFFARMMQACAQVGSQAFVLGPKVFEANLGRYLPVFSPAGRMPRPERIDDRVEGLIPTLFVISSGSAISAAAYRELGAFREDYFIEYVDIEYGLRATRQGIPVYVNAAVEMRQQVGRFFKRGIFSTSNHVAWRRYYASRNAVHALRSNASRWSVHWLIELLTLHQVLCVLVCEEHKLRKIVAIAVGYFDGVFGRLGAFEQRHPRLAAFCRH</sequence>
<dbReference type="Gene3D" id="3.90.550.10">
    <property type="entry name" value="Spore Coat Polysaccharide Biosynthesis Protein SpsA, Chain A"/>
    <property type="match status" value="1"/>
</dbReference>
<dbReference type="PANTHER" id="PTHR43179:SF12">
    <property type="entry name" value="GALACTOFURANOSYLTRANSFERASE GLFT2"/>
    <property type="match status" value="1"/>
</dbReference>
<reference evidence="6 7" key="1">
    <citation type="journal article" date="2015" name="BMC Genomics">
        <title>Comparative genomics and metabolic profiling of the genus Lysobacter.</title>
        <authorList>
            <person name="de Bruijn I."/>
            <person name="Cheng X."/>
            <person name="de Jager V."/>
            <person name="Exposito R.G."/>
            <person name="Watrous J."/>
            <person name="Patel N."/>
            <person name="Postma J."/>
            <person name="Dorrestein P.C."/>
            <person name="Kobayashi D."/>
            <person name="Raaijmakers J.M."/>
        </authorList>
    </citation>
    <scope>NUCLEOTIDE SEQUENCE [LARGE SCALE GENOMIC DNA]</scope>
    <source>
        <strain evidence="6 7">76</strain>
    </source>
</reference>
<dbReference type="InterPro" id="IPR001173">
    <property type="entry name" value="Glyco_trans_2-like"/>
</dbReference>
<gene>
    <name evidence="6" type="ORF">LA76x_4452</name>
</gene>
<feature type="region of interest" description="Disordered" evidence="4">
    <location>
        <begin position="1"/>
        <end position="24"/>
    </location>
</feature>
<proteinExistence type="inferred from homology"/>
<evidence type="ECO:0000259" key="5">
    <source>
        <dbReference type="Pfam" id="PF00535"/>
    </source>
</evidence>
<dbReference type="EMBL" id="CP011129">
    <property type="protein sequence ID" value="ALN82560.1"/>
    <property type="molecule type" value="Genomic_DNA"/>
</dbReference>
<keyword evidence="7" id="KW-1185">Reference proteome</keyword>
<dbReference type="PANTHER" id="PTHR43179">
    <property type="entry name" value="RHAMNOSYLTRANSFERASE WBBL"/>
    <property type="match status" value="1"/>
</dbReference>
<evidence type="ECO:0000313" key="6">
    <source>
        <dbReference type="EMBL" id="ALN82560.1"/>
    </source>
</evidence>
<dbReference type="eggNOG" id="COG1216">
    <property type="taxonomic scope" value="Bacteria"/>
</dbReference>
<evidence type="ECO:0000256" key="3">
    <source>
        <dbReference type="ARBA" id="ARBA00022679"/>
    </source>
</evidence>
<protein>
    <submittedName>
        <fullName evidence="6">Glycosyl transferase 2 family protein</fullName>
    </submittedName>
</protein>
<dbReference type="PATRIC" id="fig|84531.8.peg.4448"/>
<dbReference type="KEGG" id="lab:LA76x_4452"/>
<feature type="domain" description="Glycosyltransferase 2-like" evidence="5">
    <location>
        <begin position="61"/>
        <end position="201"/>
    </location>
</feature>
<evidence type="ECO:0000256" key="4">
    <source>
        <dbReference type="SAM" id="MobiDB-lite"/>
    </source>
</evidence>
<evidence type="ECO:0000313" key="7">
    <source>
        <dbReference type="Proteomes" id="UP000060787"/>
    </source>
</evidence>
<dbReference type="Proteomes" id="UP000060787">
    <property type="component" value="Chromosome"/>
</dbReference>
<accession>A0A0S2FG97</accession>
<dbReference type="AlphaFoldDB" id="A0A0S2FG97"/>
<dbReference type="Pfam" id="PF00535">
    <property type="entry name" value="Glycos_transf_2"/>
    <property type="match status" value="1"/>
</dbReference>
<name>A0A0S2FG97_LYSAN</name>
<dbReference type="STRING" id="84531.LA76x_4452"/>
<evidence type="ECO:0000256" key="2">
    <source>
        <dbReference type="ARBA" id="ARBA00022676"/>
    </source>
</evidence>